<feature type="signal peptide" evidence="1">
    <location>
        <begin position="1"/>
        <end position="19"/>
    </location>
</feature>
<organism evidence="2 3">
    <name type="scientific">Theileria orientalis</name>
    <dbReference type="NCBI Taxonomy" id="68886"/>
    <lineage>
        <taxon>Eukaryota</taxon>
        <taxon>Sar</taxon>
        <taxon>Alveolata</taxon>
        <taxon>Apicomplexa</taxon>
        <taxon>Aconoidasida</taxon>
        <taxon>Piroplasmida</taxon>
        <taxon>Theileriidae</taxon>
        <taxon>Theileria</taxon>
    </lineage>
</organism>
<feature type="chain" id="PRO_5037194187" evidence="1">
    <location>
        <begin position="20"/>
        <end position="882"/>
    </location>
</feature>
<evidence type="ECO:0000256" key="1">
    <source>
        <dbReference type="SAM" id="SignalP"/>
    </source>
</evidence>
<keyword evidence="1" id="KW-0732">Signal</keyword>
<gene>
    <name evidence="2" type="ORF">MACK_000931</name>
</gene>
<dbReference type="Gene3D" id="3.40.50.11980">
    <property type="match status" value="1"/>
</dbReference>
<reference evidence="2" key="1">
    <citation type="submission" date="2022-07" db="EMBL/GenBank/DDBJ databases">
        <title>Evaluation of T. orientalis genome assembly methods using nanopore sequencing and analysis of variation between genomes.</title>
        <authorList>
            <person name="Yam J."/>
            <person name="Micallef M.L."/>
            <person name="Liu M."/>
            <person name="Djordjevic S.P."/>
            <person name="Bogema D.R."/>
            <person name="Jenkins C."/>
        </authorList>
    </citation>
    <scope>NUCLEOTIDE SEQUENCE</scope>
    <source>
        <strain evidence="2">Goon Nure</strain>
    </source>
</reference>
<protein>
    <submittedName>
        <fullName evidence="2">Uncharacterized protein</fullName>
    </submittedName>
</protein>
<evidence type="ECO:0000313" key="3">
    <source>
        <dbReference type="Proteomes" id="UP000244811"/>
    </source>
</evidence>
<accession>A0A976MAT7</accession>
<dbReference type="Proteomes" id="UP000244811">
    <property type="component" value="Chromosome 1"/>
</dbReference>
<dbReference type="EMBL" id="CP056069">
    <property type="protein sequence ID" value="UKK00857.2"/>
    <property type="molecule type" value="Genomic_DNA"/>
</dbReference>
<name>A0A976MAT7_THEOR</name>
<evidence type="ECO:0000313" key="2">
    <source>
        <dbReference type="EMBL" id="UKK00857.2"/>
    </source>
</evidence>
<dbReference type="AlphaFoldDB" id="A0A976MAT7"/>
<sequence length="882" mass="100858">MFILIRILVWVSIFEILTPINVFKSAVLNCTNNIAYCFKHKNTNNVVIKNGITTLKYPNSHRNYSLSQSFDRTCVTSLNVDKPYLSNLNKQIKLLNRSIAHKNINDSYSDLKHVFELFSHAISALYSEPVELDLNSKLNEIKYNLATTYNLTVKSNDVNPILFIKYYPDHNDKPDLSFEYLTEEHKNGTVTYKIFRREVLEQVPIIPRKQLGIAFKEFSRTLGNFISKFYLSELPFDELLKDAILLGLRGTVELFEGLSLLELTANNNKGYRGLGRCFRDMIDFNYDELSSGLSKKAVGGSRDHLYGSLAIIDYFSNFDSVRNRFYTKLIAHYFKLKDPDSILIILKHLVRSNDRKITSVHLTQYLVSLAHEFQKQLGSLTGGSEQARNEKRKLYLELKNKIRTIMDMYRHNHLHTFNITHELGKIIENNFSNIAPGLFKSTLIASDGVHSGICESCKTRISFRDISEADRFELFSKLITTIYTNSPNELVGLYEFYKFLLNAKDSGNAYTCVIDGQNVGYSRNILRVLSWSKVYYSYSFMKSIGENALIVIPEGSVKYISAYLQRKDPLQLQLLNQLKENKAIYMTKRESYDDNFFLLAGISSFSNKEIEFFNEHMNKINSSGSRKGDLETTDIIVENGLGSDNVKRVDLIDTHRIRSVNSGGSDSDGSTQAITNRNVIILTNDKLSNLNIDDVDQDVLEKWKDYSLINFKVMNISNREMLILGQRLKYTFSIVSDGDTLHIPTGYDRVFTNISESVKCMFEMRNALNSTRFIVNLCEERETPIKKWIESNYEYLYNMSDHSTPAGGNIGGIRANGGSNRLVNSDYNNDGMNAVSSKNFTQFVDTLHHKSPEIAKLMFSPDEKSMWLCVDLGAIDRTISAL</sequence>
<proteinExistence type="predicted"/>